<comment type="caution">
    <text evidence="3">The sequence shown here is derived from an EMBL/GenBank/DDBJ whole genome shotgun (WGS) entry which is preliminary data.</text>
</comment>
<evidence type="ECO:0000256" key="1">
    <source>
        <dbReference type="SAM" id="Phobius"/>
    </source>
</evidence>
<evidence type="ECO:0000313" key="4">
    <source>
        <dbReference type="Proteomes" id="UP001634394"/>
    </source>
</evidence>
<gene>
    <name evidence="3" type="ORF">ACJMK2_025685</name>
</gene>
<keyword evidence="1" id="KW-0472">Membrane</keyword>
<evidence type="ECO:0000256" key="2">
    <source>
        <dbReference type="SAM" id="SignalP"/>
    </source>
</evidence>
<accession>A0ABD3XHS4</accession>
<feature type="signal peptide" evidence="2">
    <location>
        <begin position="1"/>
        <end position="19"/>
    </location>
</feature>
<dbReference type="AlphaFoldDB" id="A0ABD3XHS4"/>
<dbReference type="EMBL" id="JBJQND010000002">
    <property type="protein sequence ID" value="KAL3885635.1"/>
    <property type="molecule type" value="Genomic_DNA"/>
</dbReference>
<sequence>MRWLVIICCCVLMFSDVAGVNYKVEKCVPIGQASKLISIPNIDSDYKDPTLYDKNGTIIISWNGNTNTVEYMSSHYNSGKIYMDKKKNIWILGVEKEDAGKYDVKFGADTERHEVVIILTVQGTCGSTFGLLIAIMIFVIIIFVILIIIIVPMCKKICIRPNESSRSLECTVLTTEGSGTCGSTFGLLIAIMMFVIIIFVILLVIIVSMYRHPEIEDSVFGRD</sequence>
<protein>
    <submittedName>
        <fullName evidence="3">Uncharacterized protein</fullName>
    </submittedName>
</protein>
<keyword evidence="1" id="KW-1133">Transmembrane helix</keyword>
<organism evidence="3 4">
    <name type="scientific">Sinanodonta woodiana</name>
    <name type="common">Chinese pond mussel</name>
    <name type="synonym">Anodonta woodiana</name>
    <dbReference type="NCBI Taxonomy" id="1069815"/>
    <lineage>
        <taxon>Eukaryota</taxon>
        <taxon>Metazoa</taxon>
        <taxon>Spiralia</taxon>
        <taxon>Lophotrochozoa</taxon>
        <taxon>Mollusca</taxon>
        <taxon>Bivalvia</taxon>
        <taxon>Autobranchia</taxon>
        <taxon>Heteroconchia</taxon>
        <taxon>Palaeoheterodonta</taxon>
        <taxon>Unionida</taxon>
        <taxon>Unionoidea</taxon>
        <taxon>Unionidae</taxon>
        <taxon>Unioninae</taxon>
        <taxon>Sinanodonta</taxon>
    </lineage>
</organism>
<feature type="transmembrane region" description="Helical" evidence="1">
    <location>
        <begin position="185"/>
        <end position="210"/>
    </location>
</feature>
<dbReference type="Proteomes" id="UP001634394">
    <property type="component" value="Unassembled WGS sequence"/>
</dbReference>
<name>A0ABD3XHS4_SINWO</name>
<keyword evidence="4" id="KW-1185">Reference proteome</keyword>
<reference evidence="3 4" key="1">
    <citation type="submission" date="2024-11" db="EMBL/GenBank/DDBJ databases">
        <title>Chromosome-level genome assembly of the freshwater bivalve Anodonta woodiana.</title>
        <authorList>
            <person name="Chen X."/>
        </authorList>
    </citation>
    <scope>NUCLEOTIDE SEQUENCE [LARGE SCALE GENOMIC DNA]</scope>
    <source>
        <strain evidence="3">MN2024</strain>
        <tissue evidence="3">Gills</tissue>
    </source>
</reference>
<evidence type="ECO:0000313" key="3">
    <source>
        <dbReference type="EMBL" id="KAL3885635.1"/>
    </source>
</evidence>
<keyword evidence="1" id="KW-0812">Transmembrane</keyword>
<feature type="transmembrane region" description="Helical" evidence="1">
    <location>
        <begin position="129"/>
        <end position="151"/>
    </location>
</feature>
<keyword evidence="2" id="KW-0732">Signal</keyword>
<proteinExistence type="predicted"/>
<feature type="chain" id="PRO_5044803733" evidence="2">
    <location>
        <begin position="20"/>
        <end position="223"/>
    </location>
</feature>